<name>A0A327KNS0_9BRAD</name>
<dbReference type="InterPro" id="IPR010930">
    <property type="entry name" value="Flg_bb/hook_C_dom"/>
</dbReference>
<feature type="domain" description="Flagellar hook protein FlgE/F/G-like D1" evidence="9">
    <location>
        <begin position="85"/>
        <end position="127"/>
    </location>
</feature>
<evidence type="ECO:0000259" key="8">
    <source>
        <dbReference type="Pfam" id="PF07559"/>
    </source>
</evidence>
<comment type="similarity">
    <text evidence="2 5">Belongs to the flagella basal body rod proteins family.</text>
</comment>
<dbReference type="GO" id="GO:0005829">
    <property type="term" value="C:cytosol"/>
    <property type="evidence" value="ECO:0007669"/>
    <property type="project" value="TreeGrafter"/>
</dbReference>
<evidence type="ECO:0000256" key="4">
    <source>
        <dbReference type="ARBA" id="ARBA00023143"/>
    </source>
</evidence>
<dbReference type="PANTHER" id="PTHR30435">
    <property type="entry name" value="FLAGELLAR PROTEIN"/>
    <property type="match status" value="1"/>
</dbReference>
<dbReference type="Pfam" id="PF06429">
    <property type="entry name" value="Flg_bbr_C"/>
    <property type="match status" value="1"/>
</dbReference>
<dbReference type="GO" id="GO:0009425">
    <property type="term" value="C:bacterial-type flagellum basal body"/>
    <property type="evidence" value="ECO:0007669"/>
    <property type="project" value="UniProtKB-SubCell"/>
</dbReference>
<dbReference type="InterPro" id="IPR020013">
    <property type="entry name" value="Flagellar_FlgE/F/G"/>
</dbReference>
<dbReference type="Gene3D" id="2.60.98.20">
    <property type="entry name" value="Flagellar hook protein FlgE"/>
    <property type="match status" value="1"/>
</dbReference>
<dbReference type="Proteomes" id="UP000249130">
    <property type="component" value="Unassembled WGS sequence"/>
</dbReference>
<dbReference type="RefSeq" id="WP_111421454.1">
    <property type="nucleotide sequence ID" value="NZ_NPEX01000228.1"/>
</dbReference>
<feature type="domain" description="Flagellar basal-body/hook protein C-terminal" evidence="7">
    <location>
        <begin position="377"/>
        <end position="417"/>
    </location>
</feature>
<evidence type="ECO:0000256" key="2">
    <source>
        <dbReference type="ARBA" id="ARBA00009677"/>
    </source>
</evidence>
<evidence type="ECO:0000313" key="11">
    <source>
        <dbReference type="Proteomes" id="UP000249130"/>
    </source>
</evidence>
<keyword evidence="10" id="KW-0282">Flagellum</keyword>
<evidence type="ECO:0000259" key="6">
    <source>
        <dbReference type="Pfam" id="PF00460"/>
    </source>
</evidence>
<evidence type="ECO:0000256" key="3">
    <source>
        <dbReference type="ARBA" id="ARBA00019015"/>
    </source>
</evidence>
<dbReference type="Pfam" id="PF22692">
    <property type="entry name" value="LlgE_F_G_D1"/>
    <property type="match status" value="1"/>
</dbReference>
<evidence type="ECO:0000259" key="7">
    <source>
        <dbReference type="Pfam" id="PF06429"/>
    </source>
</evidence>
<dbReference type="AlphaFoldDB" id="A0A327KNS0"/>
<dbReference type="NCBIfam" id="TIGR03506">
    <property type="entry name" value="FlgEFG_subfam"/>
    <property type="match status" value="1"/>
</dbReference>
<keyword evidence="4 5" id="KW-0975">Bacterial flagellum</keyword>
<keyword evidence="11" id="KW-1185">Reference proteome</keyword>
<evidence type="ECO:0000256" key="1">
    <source>
        <dbReference type="ARBA" id="ARBA00004117"/>
    </source>
</evidence>
<evidence type="ECO:0000259" key="9">
    <source>
        <dbReference type="Pfam" id="PF22692"/>
    </source>
</evidence>
<comment type="caution">
    <text evidence="10">The sequence shown here is derived from an EMBL/GenBank/DDBJ whole genome shotgun (WGS) entry which is preliminary data.</text>
</comment>
<dbReference type="InterPro" id="IPR037925">
    <property type="entry name" value="FlgE/F/G-like"/>
</dbReference>
<comment type="function">
    <text evidence="5">A flexible structure which links the flagellar filament to the drive apparatus in the basal body.</text>
</comment>
<dbReference type="GO" id="GO:0009424">
    <property type="term" value="C:bacterial-type flagellum hook"/>
    <property type="evidence" value="ECO:0007669"/>
    <property type="project" value="TreeGrafter"/>
</dbReference>
<dbReference type="InterPro" id="IPR037058">
    <property type="entry name" value="Falgellar_hook_FlgE_sf"/>
</dbReference>
<organism evidence="10 11">
    <name type="scientific">Rhodoplanes roseus</name>
    <dbReference type="NCBI Taxonomy" id="29409"/>
    <lineage>
        <taxon>Bacteria</taxon>
        <taxon>Pseudomonadati</taxon>
        <taxon>Pseudomonadota</taxon>
        <taxon>Alphaproteobacteria</taxon>
        <taxon>Hyphomicrobiales</taxon>
        <taxon>Nitrobacteraceae</taxon>
        <taxon>Rhodoplanes</taxon>
    </lineage>
</organism>
<evidence type="ECO:0000256" key="5">
    <source>
        <dbReference type="RuleBase" id="RU362116"/>
    </source>
</evidence>
<dbReference type="InterPro" id="IPR001444">
    <property type="entry name" value="Flag_bb_rod_N"/>
</dbReference>
<feature type="domain" description="Flagellar basal body rod protein N-terminal" evidence="6">
    <location>
        <begin position="8"/>
        <end position="37"/>
    </location>
</feature>
<dbReference type="PROSITE" id="PS00588">
    <property type="entry name" value="FLAGELLA_BB_ROD"/>
    <property type="match status" value="1"/>
</dbReference>
<sequence>MSLTGALSSAVSALNAQSQAISIVSDNIANASTTGYKTVTASFESLLSSAASTSAYSSGGVAVSARYNISEQGLLASSSSDTAMAIDGNGFFVVTDETGTTYYTRNGDATIDDSDGYLSVNGYYLMGWATDQDGNVTGGETAATLTKIDTASLQSVATATTTETIKANLPADAEVGDEFTTTMDVYDSLGTASNVTVTWTKTAENEWSATFSDATLASDSSVTSGTVTGSINLVFNGDGTLASTDPSPATISITGWTTGAADSTITMSLGTADTASGLTQYSSDSDDPDVELKSIDQDGVAYGSLTGVSITDGGNVTASYSNGETYVIYKVAVATFANADGLTTMSGGVYQQSTTSGTATLHESGLGGAGTIYGSKIESSTADTTEEFSTMITAQQAYSAAAQVVSTVSDMYDTLMSAVR</sequence>
<dbReference type="SUPFAM" id="SSF117143">
    <property type="entry name" value="Flagellar hook protein flgE"/>
    <property type="match status" value="1"/>
</dbReference>
<dbReference type="NCBIfam" id="NF004242">
    <property type="entry name" value="PRK05682.2-1"/>
    <property type="match status" value="1"/>
</dbReference>
<proteinExistence type="inferred from homology"/>
<comment type="subcellular location">
    <subcellularLocation>
        <location evidence="1 5">Bacterial flagellum basal body</location>
    </subcellularLocation>
</comment>
<feature type="domain" description="Flagellar hook protein FlgE D2" evidence="8">
    <location>
        <begin position="168"/>
        <end position="299"/>
    </location>
</feature>
<dbReference type="OrthoDB" id="8372879at2"/>
<protein>
    <recommendedName>
        <fullName evidence="3 5">Flagellar hook protein FlgE</fullName>
    </recommendedName>
</protein>
<dbReference type="InterPro" id="IPR053967">
    <property type="entry name" value="LlgE_F_G-like_D1"/>
</dbReference>
<evidence type="ECO:0000313" key="10">
    <source>
        <dbReference type="EMBL" id="RAI40549.1"/>
    </source>
</evidence>
<gene>
    <name evidence="10" type="ORF">CH341_23545</name>
</gene>
<dbReference type="GO" id="GO:0071978">
    <property type="term" value="P:bacterial-type flagellum-dependent swarming motility"/>
    <property type="evidence" value="ECO:0007669"/>
    <property type="project" value="TreeGrafter"/>
</dbReference>
<dbReference type="InterPro" id="IPR019776">
    <property type="entry name" value="Flagellar_basal_body_rod_CS"/>
</dbReference>
<dbReference type="EMBL" id="NPEX01000228">
    <property type="protein sequence ID" value="RAI40549.1"/>
    <property type="molecule type" value="Genomic_DNA"/>
</dbReference>
<dbReference type="Pfam" id="PF07559">
    <property type="entry name" value="FlgE_D2"/>
    <property type="match status" value="1"/>
</dbReference>
<keyword evidence="10" id="KW-0969">Cilium</keyword>
<accession>A0A327KNS0</accession>
<dbReference type="PANTHER" id="PTHR30435:SF1">
    <property type="entry name" value="FLAGELLAR HOOK PROTEIN FLGE"/>
    <property type="match status" value="1"/>
</dbReference>
<reference evidence="10 11" key="1">
    <citation type="submission" date="2017-07" db="EMBL/GenBank/DDBJ databases">
        <title>Draft Genome Sequences of Select Purple Nonsulfur Bacteria.</title>
        <authorList>
            <person name="Lasarre B."/>
            <person name="Mckinlay J.B."/>
        </authorList>
    </citation>
    <scope>NUCLEOTIDE SEQUENCE [LARGE SCALE GENOMIC DNA]</scope>
    <source>
        <strain evidence="10 11">DSM 5909</strain>
    </source>
</reference>
<keyword evidence="10" id="KW-0966">Cell projection</keyword>
<dbReference type="InterPro" id="IPR011491">
    <property type="entry name" value="FlgE_D2"/>
</dbReference>
<dbReference type="Pfam" id="PF00460">
    <property type="entry name" value="Flg_bb_rod"/>
    <property type="match status" value="1"/>
</dbReference>